<comment type="caution">
    <text evidence="4">The sequence shown here is derived from an EMBL/GenBank/DDBJ whole genome shotgun (WGS) entry which is preliminary data.</text>
</comment>
<keyword evidence="5" id="KW-1185">Reference proteome</keyword>
<dbReference type="OrthoDB" id="119028at2759"/>
<proteinExistence type="predicted"/>
<keyword evidence="1" id="KW-0862">Zinc</keyword>
<evidence type="ECO:0000313" key="5">
    <source>
        <dbReference type="Proteomes" id="UP000276133"/>
    </source>
</evidence>
<keyword evidence="1" id="KW-0863">Zinc-finger</keyword>
<dbReference type="EMBL" id="REGN01002222">
    <property type="protein sequence ID" value="RNA29459.1"/>
    <property type="molecule type" value="Genomic_DNA"/>
</dbReference>
<name>A0A3M7S1B9_BRAPC</name>
<gene>
    <name evidence="4" type="ORF">BpHYR1_004938</name>
</gene>
<reference evidence="4 5" key="1">
    <citation type="journal article" date="2018" name="Sci. Rep.">
        <title>Genomic signatures of local adaptation to the degree of environmental predictability in rotifers.</title>
        <authorList>
            <person name="Franch-Gras L."/>
            <person name="Hahn C."/>
            <person name="Garcia-Roger E.M."/>
            <person name="Carmona M.J."/>
            <person name="Serra M."/>
            <person name="Gomez A."/>
        </authorList>
    </citation>
    <scope>NUCLEOTIDE SEQUENCE [LARGE SCALE GENOMIC DNA]</scope>
    <source>
        <strain evidence="4">HYR1</strain>
    </source>
</reference>
<evidence type="ECO:0000259" key="3">
    <source>
        <dbReference type="PROSITE" id="PS50966"/>
    </source>
</evidence>
<feature type="compositionally biased region" description="Basic and acidic residues" evidence="2">
    <location>
        <begin position="387"/>
        <end position="396"/>
    </location>
</feature>
<feature type="region of interest" description="Disordered" evidence="2">
    <location>
        <begin position="386"/>
        <end position="405"/>
    </location>
</feature>
<sequence>MESEMPENCDETIDNTNDSSNLEFGKKRRGKGAVYDFCTAITYSDFLKNFNVKLNNKGLVQMFECQKNIFKYRFKRNLKEGTKFYYQCSPWKETCLVSSYITIKNDHVSIFIEDEPHDHSTKNERGISEETKKAINKLYDVGVRAPKAILRSLDKQGFNCPMKSQLQNYLVRLRKDRMSLKNDDISKDCNQGSLDVFKKDFYVDLPLYTASYQWISTIKTENIIKMRHDNKIYHLTSMTMEKALAREKVIEYGTISGDLLEKNLIENCHLPKITKTYLDKSNWQNSKCNCRYFLENYICVHIIGLAFKYRLVDIPESARCMEAEIQVERLEKTKASFFFDKSSSSADDSDSEVLSNGSIKEIESISNGDLILENINRFKRSISAMESNDHELENPRKRGRPKKKI</sequence>
<keyword evidence="1" id="KW-0479">Metal-binding</keyword>
<dbReference type="InterPro" id="IPR007527">
    <property type="entry name" value="Znf_SWIM"/>
</dbReference>
<accession>A0A3M7S1B9</accession>
<evidence type="ECO:0000256" key="1">
    <source>
        <dbReference type="PROSITE-ProRule" id="PRU00325"/>
    </source>
</evidence>
<protein>
    <recommendedName>
        <fullName evidence="3">SWIM-type domain-containing protein</fullName>
    </recommendedName>
</protein>
<dbReference type="GO" id="GO:0008270">
    <property type="term" value="F:zinc ion binding"/>
    <property type="evidence" value="ECO:0007669"/>
    <property type="project" value="UniProtKB-KW"/>
</dbReference>
<dbReference type="AlphaFoldDB" id="A0A3M7S1B9"/>
<dbReference type="Proteomes" id="UP000276133">
    <property type="component" value="Unassembled WGS sequence"/>
</dbReference>
<evidence type="ECO:0000256" key="2">
    <source>
        <dbReference type="SAM" id="MobiDB-lite"/>
    </source>
</evidence>
<feature type="domain" description="SWIM-type" evidence="3">
    <location>
        <begin position="273"/>
        <end position="310"/>
    </location>
</feature>
<dbReference type="PROSITE" id="PS50966">
    <property type="entry name" value="ZF_SWIM"/>
    <property type="match status" value="1"/>
</dbReference>
<organism evidence="4 5">
    <name type="scientific">Brachionus plicatilis</name>
    <name type="common">Marine rotifer</name>
    <name type="synonym">Brachionus muelleri</name>
    <dbReference type="NCBI Taxonomy" id="10195"/>
    <lineage>
        <taxon>Eukaryota</taxon>
        <taxon>Metazoa</taxon>
        <taxon>Spiralia</taxon>
        <taxon>Gnathifera</taxon>
        <taxon>Rotifera</taxon>
        <taxon>Eurotatoria</taxon>
        <taxon>Monogononta</taxon>
        <taxon>Pseudotrocha</taxon>
        <taxon>Ploima</taxon>
        <taxon>Brachionidae</taxon>
        <taxon>Brachionus</taxon>
    </lineage>
</organism>
<evidence type="ECO:0000313" key="4">
    <source>
        <dbReference type="EMBL" id="RNA29459.1"/>
    </source>
</evidence>